<dbReference type="Proteomes" id="UP000683360">
    <property type="component" value="Unassembled WGS sequence"/>
</dbReference>
<organism evidence="2 3">
    <name type="scientific">Mytilus edulis</name>
    <name type="common">Blue mussel</name>
    <dbReference type="NCBI Taxonomy" id="6550"/>
    <lineage>
        <taxon>Eukaryota</taxon>
        <taxon>Metazoa</taxon>
        <taxon>Spiralia</taxon>
        <taxon>Lophotrochozoa</taxon>
        <taxon>Mollusca</taxon>
        <taxon>Bivalvia</taxon>
        <taxon>Autobranchia</taxon>
        <taxon>Pteriomorphia</taxon>
        <taxon>Mytilida</taxon>
        <taxon>Mytiloidea</taxon>
        <taxon>Mytilidae</taxon>
        <taxon>Mytilinae</taxon>
        <taxon>Mytilus</taxon>
    </lineage>
</organism>
<dbReference type="Pfam" id="PF18738">
    <property type="entry name" value="HEPN_DZIP3"/>
    <property type="match status" value="1"/>
</dbReference>
<sequence>MATQIFSSIVSTSSTIANYARLGLASQNELPDMLRELLLIKEPPHLLEAHINNNSFLSKNLKAYEWNIIKTVRENSYRDCDVPLMYKIIRNLNIVPNPTQGWDNNTPPSASEITIGDDVERIRRIRNEIVHRGNTNVQDSELANYFSTFKRIANRLESYLSKPEREFVSKIEIAETCCLDKDTEQQYLERLNELAEHEKQLYHERC</sequence>
<proteinExistence type="predicted"/>
<keyword evidence="3" id="KW-1185">Reference proteome</keyword>
<name>A0A8S3QW31_MYTED</name>
<reference evidence="2" key="1">
    <citation type="submission" date="2021-03" db="EMBL/GenBank/DDBJ databases">
        <authorList>
            <person name="Bekaert M."/>
        </authorList>
    </citation>
    <scope>NUCLEOTIDE SEQUENCE</scope>
</reference>
<evidence type="ECO:0000313" key="2">
    <source>
        <dbReference type="EMBL" id="CAG2198591.1"/>
    </source>
</evidence>
<feature type="domain" description="DZIP3-like HEPN" evidence="1">
    <location>
        <begin position="58"/>
        <end position="187"/>
    </location>
</feature>
<dbReference type="InterPro" id="IPR041249">
    <property type="entry name" value="HEPN_DZIP3"/>
</dbReference>
<evidence type="ECO:0000259" key="1">
    <source>
        <dbReference type="Pfam" id="PF18738"/>
    </source>
</evidence>
<evidence type="ECO:0000313" key="3">
    <source>
        <dbReference type="Proteomes" id="UP000683360"/>
    </source>
</evidence>
<protein>
    <submittedName>
        <fullName evidence="2">ZBTB44</fullName>
    </submittedName>
</protein>
<dbReference type="AlphaFoldDB" id="A0A8S3QW31"/>
<gene>
    <name evidence="2" type="ORF">MEDL_13360</name>
</gene>
<comment type="caution">
    <text evidence="2">The sequence shown here is derived from an EMBL/GenBank/DDBJ whole genome shotgun (WGS) entry which is preliminary data.</text>
</comment>
<dbReference type="OrthoDB" id="6122620at2759"/>
<accession>A0A8S3QW31</accession>
<dbReference type="EMBL" id="CAJPWZ010000689">
    <property type="protein sequence ID" value="CAG2198591.1"/>
    <property type="molecule type" value="Genomic_DNA"/>
</dbReference>